<evidence type="ECO:0000259" key="2">
    <source>
        <dbReference type="Pfam" id="PF05703"/>
    </source>
</evidence>
<feature type="transmembrane region" description="Helical" evidence="1">
    <location>
        <begin position="197"/>
        <end position="221"/>
    </location>
</feature>
<keyword evidence="1" id="KW-0812">Transmembrane</keyword>
<dbReference type="EMBL" id="KZ772756">
    <property type="protein sequence ID" value="PTQ33919.1"/>
    <property type="molecule type" value="Genomic_DNA"/>
</dbReference>
<dbReference type="Pfam" id="PF05703">
    <property type="entry name" value="Auxin_canalis"/>
    <property type="match status" value="1"/>
</dbReference>
<evidence type="ECO:0000259" key="3">
    <source>
        <dbReference type="Pfam" id="PF08458"/>
    </source>
</evidence>
<dbReference type="AlphaFoldDB" id="A0A2R6WJB1"/>
<dbReference type="OrthoDB" id="1918928at2759"/>
<dbReference type="Proteomes" id="UP000244005">
    <property type="component" value="Unassembled WGS sequence"/>
</dbReference>
<dbReference type="InterPro" id="IPR040269">
    <property type="entry name" value="VAB"/>
</dbReference>
<keyword evidence="1" id="KW-1133">Transmembrane helix</keyword>
<keyword evidence="5" id="KW-1185">Reference proteome</keyword>
<evidence type="ECO:0008006" key="6">
    <source>
        <dbReference type="Google" id="ProtNLM"/>
    </source>
</evidence>
<feature type="domain" description="VAN3-binding protein-like auxin canalisation" evidence="2">
    <location>
        <begin position="53"/>
        <end position="312"/>
    </location>
</feature>
<protein>
    <recommendedName>
        <fullName evidence="6">PH domain-containing protein</fullName>
    </recommendedName>
</protein>
<dbReference type="PANTHER" id="PTHR31351:SF4">
    <property type="entry name" value="AUXIN CANALIZATION PROTEIN (DUF828)"/>
    <property type="match status" value="1"/>
</dbReference>
<evidence type="ECO:0000256" key="1">
    <source>
        <dbReference type="SAM" id="Phobius"/>
    </source>
</evidence>
<evidence type="ECO:0000313" key="4">
    <source>
        <dbReference type="EMBL" id="PTQ33919.1"/>
    </source>
</evidence>
<organism evidence="4 5">
    <name type="scientific">Marchantia polymorpha</name>
    <name type="common">Common liverwort</name>
    <name type="synonym">Marchantia aquatica</name>
    <dbReference type="NCBI Taxonomy" id="3197"/>
    <lineage>
        <taxon>Eukaryota</taxon>
        <taxon>Viridiplantae</taxon>
        <taxon>Streptophyta</taxon>
        <taxon>Embryophyta</taxon>
        <taxon>Marchantiophyta</taxon>
        <taxon>Marchantiopsida</taxon>
        <taxon>Marchantiidae</taxon>
        <taxon>Marchantiales</taxon>
        <taxon>Marchantiaceae</taxon>
        <taxon>Marchantia</taxon>
    </lineage>
</organism>
<dbReference type="PANTHER" id="PTHR31351">
    <property type="entry name" value="EXPRESSED PROTEIN"/>
    <property type="match status" value="1"/>
</dbReference>
<proteinExistence type="predicted"/>
<dbReference type="OMA" id="ACNHELL"/>
<accession>A0A2R6WJB1</accession>
<sequence length="489" mass="53293">MTTMNHGHLSHPRGEDPYLIDCSRDSFSQSGLRNIEENHPMLNSALTAYAAPPETPQEPMEFLSRSWSISAVDVHRALAPVVTHESRKVYGIADLTHPDSQLETAPFSFASSVTSQLVMDRILTPGTQELSPFASRRNSHSSGPLSFVSPPISPRGSDVSYQYRRQSFSLVPRGKSMGRWIKDMKEKKKELNRTRKAQVHAAVTVAGVAAAIAAVAAATAASSTDEQSTRTAMAMASAAALVAAQCVEVAESLGADREQMAAVVSSAVSVKSAGDILTLTASAATALRGAATLRQRTLKDARSVATVMPYERSVACQSSIGYGSDYIDEDSEIEYSTHEILSRGAEFLKRSRNGEVQWRHVFVYLNKQGQVVLKLQSKIIGGALKKNKKSLVLHVYPDIPAWPGRQLLDNGDQRRYFALKTTRGDVEFECKTVHEHQLWTEGINRLLCLSKRLVRVASHDTVGAPKSSRQMLNGAAPGLHSPSCLVIKE</sequence>
<evidence type="ECO:0000313" key="5">
    <source>
        <dbReference type="Proteomes" id="UP000244005"/>
    </source>
</evidence>
<keyword evidence="1" id="KW-0472">Membrane</keyword>
<name>A0A2R6WJB1_MARPO</name>
<gene>
    <name evidence="4" type="ORF">MARPO_0084s0013</name>
</gene>
<dbReference type="Pfam" id="PF08458">
    <property type="entry name" value="PH_2"/>
    <property type="match status" value="1"/>
</dbReference>
<dbReference type="InterPro" id="IPR008546">
    <property type="entry name" value="VAN3-bd-like_auxin_canal"/>
</dbReference>
<feature type="domain" description="Pleckstrin-like plant" evidence="3">
    <location>
        <begin position="346"/>
        <end position="450"/>
    </location>
</feature>
<reference evidence="5" key="1">
    <citation type="journal article" date="2017" name="Cell">
        <title>Insights into land plant evolution garnered from the Marchantia polymorpha genome.</title>
        <authorList>
            <person name="Bowman J.L."/>
            <person name="Kohchi T."/>
            <person name="Yamato K.T."/>
            <person name="Jenkins J."/>
            <person name="Shu S."/>
            <person name="Ishizaki K."/>
            <person name="Yamaoka S."/>
            <person name="Nishihama R."/>
            <person name="Nakamura Y."/>
            <person name="Berger F."/>
            <person name="Adam C."/>
            <person name="Aki S.S."/>
            <person name="Althoff F."/>
            <person name="Araki T."/>
            <person name="Arteaga-Vazquez M.A."/>
            <person name="Balasubrmanian S."/>
            <person name="Barry K."/>
            <person name="Bauer D."/>
            <person name="Boehm C.R."/>
            <person name="Briginshaw L."/>
            <person name="Caballero-Perez J."/>
            <person name="Catarino B."/>
            <person name="Chen F."/>
            <person name="Chiyoda S."/>
            <person name="Chovatia M."/>
            <person name="Davies K.M."/>
            <person name="Delmans M."/>
            <person name="Demura T."/>
            <person name="Dierschke T."/>
            <person name="Dolan L."/>
            <person name="Dorantes-Acosta A.E."/>
            <person name="Eklund D.M."/>
            <person name="Florent S.N."/>
            <person name="Flores-Sandoval E."/>
            <person name="Fujiyama A."/>
            <person name="Fukuzawa H."/>
            <person name="Galik B."/>
            <person name="Grimanelli D."/>
            <person name="Grimwood J."/>
            <person name="Grossniklaus U."/>
            <person name="Hamada T."/>
            <person name="Haseloff J."/>
            <person name="Hetherington A.J."/>
            <person name="Higo A."/>
            <person name="Hirakawa Y."/>
            <person name="Hundley H.N."/>
            <person name="Ikeda Y."/>
            <person name="Inoue K."/>
            <person name="Inoue S.I."/>
            <person name="Ishida S."/>
            <person name="Jia Q."/>
            <person name="Kakita M."/>
            <person name="Kanazawa T."/>
            <person name="Kawai Y."/>
            <person name="Kawashima T."/>
            <person name="Kennedy M."/>
            <person name="Kinose K."/>
            <person name="Kinoshita T."/>
            <person name="Kohara Y."/>
            <person name="Koide E."/>
            <person name="Komatsu K."/>
            <person name="Kopischke S."/>
            <person name="Kubo M."/>
            <person name="Kyozuka J."/>
            <person name="Lagercrantz U."/>
            <person name="Lin S.S."/>
            <person name="Lindquist E."/>
            <person name="Lipzen A.M."/>
            <person name="Lu C.W."/>
            <person name="De Luna E."/>
            <person name="Martienssen R.A."/>
            <person name="Minamino N."/>
            <person name="Mizutani M."/>
            <person name="Mizutani M."/>
            <person name="Mochizuki N."/>
            <person name="Monte I."/>
            <person name="Mosher R."/>
            <person name="Nagasaki H."/>
            <person name="Nakagami H."/>
            <person name="Naramoto S."/>
            <person name="Nishitani K."/>
            <person name="Ohtani M."/>
            <person name="Okamoto T."/>
            <person name="Okumura M."/>
            <person name="Phillips J."/>
            <person name="Pollak B."/>
            <person name="Reinders A."/>
            <person name="Rovekamp M."/>
            <person name="Sano R."/>
            <person name="Sawa S."/>
            <person name="Schmid M.W."/>
            <person name="Shirakawa M."/>
            <person name="Solano R."/>
            <person name="Spunde A."/>
            <person name="Suetsugu N."/>
            <person name="Sugano S."/>
            <person name="Sugiyama A."/>
            <person name="Sun R."/>
            <person name="Suzuki Y."/>
            <person name="Takenaka M."/>
            <person name="Takezawa D."/>
            <person name="Tomogane H."/>
            <person name="Tsuzuki M."/>
            <person name="Ueda T."/>
            <person name="Umeda M."/>
            <person name="Ward J.M."/>
            <person name="Watanabe Y."/>
            <person name="Yazaki K."/>
            <person name="Yokoyama R."/>
            <person name="Yoshitake Y."/>
            <person name="Yotsui I."/>
            <person name="Zachgo S."/>
            <person name="Schmutz J."/>
        </authorList>
    </citation>
    <scope>NUCLEOTIDE SEQUENCE [LARGE SCALE GENOMIC DNA]</scope>
    <source>
        <strain evidence="5">Tak-1</strain>
    </source>
</reference>
<dbReference type="InterPro" id="IPR013666">
    <property type="entry name" value="PH_pln"/>
</dbReference>